<reference evidence="5" key="1">
    <citation type="journal article" date="2019" name="Int. J. Syst. Evol. Microbiol.">
        <title>The Global Catalogue of Microorganisms (GCM) 10K type strain sequencing project: providing services to taxonomists for standard genome sequencing and annotation.</title>
        <authorList>
            <consortium name="The Broad Institute Genomics Platform"/>
            <consortium name="The Broad Institute Genome Sequencing Center for Infectious Disease"/>
            <person name="Wu L."/>
            <person name="Ma J."/>
        </authorList>
    </citation>
    <scope>NUCLEOTIDE SEQUENCE [LARGE SCALE GENOMIC DNA]</scope>
    <source>
        <strain evidence="5">JCM 1407</strain>
    </source>
</reference>
<dbReference type="InterPro" id="IPR001926">
    <property type="entry name" value="TrpB-like_PALP"/>
</dbReference>
<dbReference type="Proteomes" id="UP001501510">
    <property type="component" value="Unassembled WGS sequence"/>
</dbReference>
<evidence type="ECO:0000313" key="4">
    <source>
        <dbReference type="EMBL" id="GAA0747084.1"/>
    </source>
</evidence>
<comment type="cofactor">
    <cofactor evidence="1">
        <name>pyridoxal 5'-phosphate</name>
        <dbReference type="ChEBI" id="CHEBI:597326"/>
    </cofactor>
</comment>
<dbReference type="CDD" id="cd00640">
    <property type="entry name" value="Trp-synth-beta_II"/>
    <property type="match status" value="1"/>
</dbReference>
<evidence type="ECO:0000256" key="1">
    <source>
        <dbReference type="ARBA" id="ARBA00001933"/>
    </source>
</evidence>
<gene>
    <name evidence="4" type="primary">dpaL</name>
    <name evidence="4" type="ORF">GCM10008906_35610</name>
</gene>
<evidence type="ECO:0000313" key="5">
    <source>
        <dbReference type="Proteomes" id="UP001501510"/>
    </source>
</evidence>
<keyword evidence="5" id="KW-1185">Reference proteome</keyword>
<dbReference type="NCBIfam" id="NF006058">
    <property type="entry name" value="PRK08206.1"/>
    <property type="match status" value="1"/>
</dbReference>
<evidence type="ECO:0000256" key="2">
    <source>
        <dbReference type="ARBA" id="ARBA00022898"/>
    </source>
</evidence>
<dbReference type="Gene3D" id="3.40.50.1100">
    <property type="match status" value="3"/>
</dbReference>
<dbReference type="PANTHER" id="PTHR42937">
    <property type="match status" value="1"/>
</dbReference>
<dbReference type="SUPFAM" id="SSF53686">
    <property type="entry name" value="Tryptophan synthase beta subunit-like PLP-dependent enzymes"/>
    <property type="match status" value="1"/>
</dbReference>
<dbReference type="InterPro" id="IPR036052">
    <property type="entry name" value="TrpB-like_PALP_sf"/>
</dbReference>
<dbReference type="InterPro" id="IPR019871">
    <property type="entry name" value="DiNH2propionate_NH3-lyase_sub"/>
</dbReference>
<name>A0ABP3V300_9CLOT</name>
<proteinExistence type="predicted"/>
<feature type="domain" description="Tryptophan synthase beta chain-like PALP" evidence="3">
    <location>
        <begin position="42"/>
        <end position="356"/>
    </location>
</feature>
<dbReference type="InterPro" id="IPR010081">
    <property type="entry name" value="DiNH2opropionate_NH3_lyase"/>
</dbReference>
<dbReference type="NCBIfam" id="TIGR03528">
    <property type="entry name" value="2_3_DAP_am_ly"/>
    <property type="match status" value="1"/>
</dbReference>
<evidence type="ECO:0000259" key="3">
    <source>
        <dbReference type="Pfam" id="PF00291"/>
    </source>
</evidence>
<organism evidence="4 5">
    <name type="scientific">Clostridium oceanicum</name>
    <dbReference type="NCBI Taxonomy" id="1543"/>
    <lineage>
        <taxon>Bacteria</taxon>
        <taxon>Bacillati</taxon>
        <taxon>Bacillota</taxon>
        <taxon>Clostridia</taxon>
        <taxon>Eubacteriales</taxon>
        <taxon>Clostridiaceae</taxon>
        <taxon>Clostridium</taxon>
    </lineage>
</organism>
<accession>A0ABP3V300</accession>
<comment type="caution">
    <text evidence="4">The sequence shown here is derived from an EMBL/GenBank/DDBJ whole genome shotgun (WGS) entry which is preliminary data.</text>
</comment>
<protein>
    <submittedName>
        <fullName evidence="4">Diaminopropionate ammonia-lyase</fullName>
    </submittedName>
</protein>
<sequence>MSEKIKCKKNNITNNSQKASVDFLGEEEIKKTRKFHESFPQFTKTPLVDLKGLSKHLGLGGVYVKDESYRFGLNAFKVLGGSFSMGKYLAKKLGKDISELSYEKLTSKEIRKELGDITFITATDGNHGRGVAWTASQLNQKSIVYMPKGSSLTRLENIRGEGANASITDLNYDDAVRLAAKEAKENGWVMVQDTAWEGYEEIPTWIMQGYGTMASEALEQLRNLKIEKPTHIFVQAGVGSLAGAVQGYFASVFKDECPTTVIVEANEADCLYRSAVAGDGNLRAVTGDMPTIMAGLACGEANTIGWEVLKSYSSMFVSCPDWVSANGMRMLGNPIKEDKRVISGESGAVTAGLLNAIMTRDDMKEIREKLKLDKNSRVLLFSTEGDTDPDKYRKIVWNGEYSK</sequence>
<keyword evidence="2" id="KW-0663">Pyridoxal phosphate</keyword>
<dbReference type="RefSeq" id="WP_343763910.1">
    <property type="nucleotide sequence ID" value="NZ_BAAACG010000019.1"/>
</dbReference>
<dbReference type="PANTHER" id="PTHR42937:SF1">
    <property type="entry name" value="DIAMINOPROPIONATE AMMONIA-LYASE"/>
    <property type="match status" value="1"/>
</dbReference>
<dbReference type="EMBL" id="BAAACG010000019">
    <property type="protein sequence ID" value="GAA0747084.1"/>
    <property type="molecule type" value="Genomic_DNA"/>
</dbReference>
<dbReference type="Pfam" id="PF00291">
    <property type="entry name" value="PALP"/>
    <property type="match status" value="1"/>
</dbReference>
<dbReference type="NCBIfam" id="TIGR01747">
    <property type="entry name" value="diampropi_NH3ly"/>
    <property type="match status" value="1"/>
</dbReference>